<proteinExistence type="predicted"/>
<dbReference type="AlphaFoldDB" id="A3D220"/>
<name>A3D220_SHEB5</name>
<gene>
    <name evidence="2" type="ordered locus">Sbal_1265</name>
</gene>
<evidence type="ECO:0000313" key="2">
    <source>
        <dbReference type="EMBL" id="ABN60783.1"/>
    </source>
</evidence>
<dbReference type="OrthoDB" id="9816036at2"/>
<protein>
    <recommendedName>
        <fullName evidence="1">FRG domain-containing protein</fullName>
    </recommendedName>
</protein>
<accession>A3D220</accession>
<keyword evidence="3" id="KW-1185">Reference proteome</keyword>
<dbReference type="STRING" id="325240.Sbal_1265"/>
<dbReference type="HOGENOM" id="CLU_1609662_0_0_6"/>
<dbReference type="SMART" id="SM00901">
    <property type="entry name" value="FRG"/>
    <property type="match status" value="1"/>
</dbReference>
<organism evidence="2 3">
    <name type="scientific">Shewanella baltica (strain OS155 / ATCC BAA-1091)</name>
    <dbReference type="NCBI Taxonomy" id="325240"/>
    <lineage>
        <taxon>Bacteria</taxon>
        <taxon>Pseudomonadati</taxon>
        <taxon>Pseudomonadota</taxon>
        <taxon>Gammaproteobacteria</taxon>
        <taxon>Alteromonadales</taxon>
        <taxon>Shewanellaceae</taxon>
        <taxon>Shewanella</taxon>
    </lineage>
</organism>
<dbReference type="RefSeq" id="WP_011846206.1">
    <property type="nucleotide sequence ID" value="NC_009052.1"/>
</dbReference>
<sequence length="165" mass="18875">MTEHRQTQIANSLQEIIAFVESLEIGNQGAWFRGHSDSSFELLPSVFRRTGKNGDGPYYNENELLREFLRRHPAAKDKHSNTLELLTYAQHYGLPTRLLDWSENVLVATYFACQDDETDGELFILNPLPFEQELGVLIFEDVNNKVINESIDAETCPLCQDCCHP</sequence>
<dbReference type="Proteomes" id="UP000001557">
    <property type="component" value="Chromosome"/>
</dbReference>
<dbReference type="EMBL" id="CP000563">
    <property type="protein sequence ID" value="ABN60783.1"/>
    <property type="molecule type" value="Genomic_DNA"/>
</dbReference>
<evidence type="ECO:0000313" key="3">
    <source>
        <dbReference type="Proteomes" id="UP000001557"/>
    </source>
</evidence>
<dbReference type="InterPro" id="IPR014966">
    <property type="entry name" value="FRG-dom"/>
</dbReference>
<dbReference type="Pfam" id="PF08867">
    <property type="entry name" value="FRG"/>
    <property type="match status" value="1"/>
</dbReference>
<feature type="domain" description="FRG" evidence="1">
    <location>
        <begin position="26"/>
        <end position="123"/>
    </location>
</feature>
<dbReference type="KEGG" id="sbl:Sbal_1265"/>
<evidence type="ECO:0000259" key="1">
    <source>
        <dbReference type="SMART" id="SM00901"/>
    </source>
</evidence>
<reference evidence="2 3" key="1">
    <citation type="submission" date="2007-02" db="EMBL/GenBank/DDBJ databases">
        <title>Complete sequence of chromosome of Shewanella baltica OS155.</title>
        <authorList>
            <consortium name="US DOE Joint Genome Institute"/>
            <person name="Copeland A."/>
            <person name="Lucas S."/>
            <person name="Lapidus A."/>
            <person name="Barry K."/>
            <person name="Detter J.C."/>
            <person name="Glavina del Rio T."/>
            <person name="Hammon N."/>
            <person name="Israni S."/>
            <person name="Dalin E."/>
            <person name="Tice H."/>
            <person name="Pitluck S."/>
            <person name="Sims D.R."/>
            <person name="Brettin T."/>
            <person name="Bruce D."/>
            <person name="Han C."/>
            <person name="Tapia R."/>
            <person name="Brainard J."/>
            <person name="Schmutz J."/>
            <person name="Larimer F."/>
            <person name="Land M."/>
            <person name="Hauser L."/>
            <person name="Kyrpides N."/>
            <person name="Mikhailova N."/>
            <person name="Brettar I."/>
            <person name="Klappenbach J."/>
            <person name="Konstantinidis K."/>
            <person name="Rodrigues J."/>
            <person name="Tiedje J."/>
            <person name="Richardson P."/>
        </authorList>
    </citation>
    <scope>NUCLEOTIDE SEQUENCE [LARGE SCALE GENOMIC DNA]</scope>
    <source>
        <strain evidence="3">OS155 / ATCC BAA-1091</strain>
    </source>
</reference>